<feature type="domain" description="YbaK/aminoacyl-tRNA synthetase-associated" evidence="1">
    <location>
        <begin position="32"/>
        <end position="149"/>
    </location>
</feature>
<accession>A0ABU8XR43</accession>
<dbReference type="EMBL" id="JBBLZC010000008">
    <property type="protein sequence ID" value="MEK0083544.1"/>
    <property type="molecule type" value="Genomic_DNA"/>
</dbReference>
<name>A0ABU8XR43_9PROT</name>
<dbReference type="InterPro" id="IPR036754">
    <property type="entry name" value="YbaK/aa-tRNA-synt-asso_dom_sf"/>
</dbReference>
<dbReference type="PANTHER" id="PTHR30411">
    <property type="entry name" value="CYTOPLASMIC PROTEIN"/>
    <property type="match status" value="1"/>
</dbReference>
<comment type="caution">
    <text evidence="2">The sequence shown here is derived from an EMBL/GenBank/DDBJ whole genome shotgun (WGS) entry which is preliminary data.</text>
</comment>
<evidence type="ECO:0000313" key="3">
    <source>
        <dbReference type="Proteomes" id="UP001375743"/>
    </source>
</evidence>
<protein>
    <submittedName>
        <fullName evidence="2">YbaK/EbsC family protein</fullName>
    </submittedName>
</protein>
<reference evidence="2 3" key="1">
    <citation type="submission" date="2024-01" db="EMBL/GenBank/DDBJ databases">
        <title>Multi-omics insights into the function and evolution of sodium benzoate biodegradation pathways in Benzoatithermus flavus gen. nov., sp. nov. from hot spring.</title>
        <authorList>
            <person name="Hu C.-J."/>
            <person name="Li W.-J."/>
        </authorList>
    </citation>
    <scope>NUCLEOTIDE SEQUENCE [LARGE SCALE GENOMIC DNA]</scope>
    <source>
        <strain evidence="2 3">SYSU G07066</strain>
    </source>
</reference>
<dbReference type="SUPFAM" id="SSF55826">
    <property type="entry name" value="YbaK/ProRS associated domain"/>
    <property type="match status" value="1"/>
</dbReference>
<sequence>MSALLTSASVRRVRDALAAAGIEDRIVELADTARTAEDAARACEVPVGAIVKSLLFEIDDAPVLALVAGDRRCDVATLPAVLGLSGKARRCDAAKVRSITGFAIGGVAPVGHLTRLPTVIDASLGRFQRLFAAAGHPHCVFATSLPELAGLTGGIVSERIATL</sequence>
<gene>
    <name evidence="2" type="ORF">U1T56_10300</name>
</gene>
<evidence type="ECO:0000259" key="1">
    <source>
        <dbReference type="Pfam" id="PF04073"/>
    </source>
</evidence>
<proteinExistence type="predicted"/>
<dbReference type="Gene3D" id="3.90.960.10">
    <property type="entry name" value="YbaK/aminoacyl-tRNA synthetase-associated domain"/>
    <property type="match status" value="1"/>
</dbReference>
<dbReference type="Proteomes" id="UP001375743">
    <property type="component" value="Unassembled WGS sequence"/>
</dbReference>
<organism evidence="2 3">
    <name type="scientific">Benzoatithermus flavus</name>
    <dbReference type="NCBI Taxonomy" id="3108223"/>
    <lineage>
        <taxon>Bacteria</taxon>
        <taxon>Pseudomonadati</taxon>
        <taxon>Pseudomonadota</taxon>
        <taxon>Alphaproteobacteria</taxon>
        <taxon>Geminicoccales</taxon>
        <taxon>Geminicoccaceae</taxon>
        <taxon>Benzoatithermus</taxon>
    </lineage>
</organism>
<dbReference type="InterPro" id="IPR007214">
    <property type="entry name" value="YbaK/aa-tRNA-synth-assoc-dom"/>
</dbReference>
<dbReference type="CDD" id="cd04333">
    <property type="entry name" value="ProX_deacylase"/>
    <property type="match status" value="1"/>
</dbReference>
<evidence type="ECO:0000313" key="2">
    <source>
        <dbReference type="EMBL" id="MEK0083544.1"/>
    </source>
</evidence>
<keyword evidence="3" id="KW-1185">Reference proteome</keyword>
<dbReference type="PANTHER" id="PTHR30411:SF1">
    <property type="entry name" value="CYTOPLASMIC PROTEIN"/>
    <property type="match status" value="1"/>
</dbReference>
<dbReference type="RefSeq" id="WP_418159392.1">
    <property type="nucleotide sequence ID" value="NZ_JBBLZC010000008.1"/>
</dbReference>
<dbReference type="Pfam" id="PF04073">
    <property type="entry name" value="tRNA_edit"/>
    <property type="match status" value="1"/>
</dbReference>